<keyword evidence="2" id="KW-0949">S-adenosyl-L-methionine</keyword>
<dbReference type="CDD" id="cd01335">
    <property type="entry name" value="Radical_SAM"/>
    <property type="match status" value="1"/>
</dbReference>
<dbReference type="SUPFAM" id="SSF102114">
    <property type="entry name" value="Radical SAM enzymes"/>
    <property type="match status" value="1"/>
</dbReference>
<name>A0A1N7MAP7_9RHOB</name>
<comment type="function">
    <text evidence="2">Probably acts as a heme chaperone, transferring heme to an unknown acceptor. Binds one molecule of heme per monomer, possibly covalently. Binds 1 [4Fe-4S] cluster. The cluster is coordinated with 3 cysteines and an exchangeable S-adenosyl-L-methionine.</text>
</comment>
<sequence length="386" mass="42558">MDDWRHGGFGVYVHWPFCAAKCPYCDFNSHVAATVDQDRWRRALLAEIDRLAAETPGRVVETVFFGGGTPSLMDPSVTAAVIARIGARWQMAPDVEITLEANPGSVEAGRFRDYIGAGVNRLSLGVQALDDADLKRLGRIHDVAEARRAIAIAQSVCDRVSLDLIYARQNQTPEAWAAELHAALRLSQGHLSLYQLTIEDGTTFAKRARAGQLPGLPDEDRGTDMYLITNEICDEAGLPAYEISNHAAPGQECRHNMIYWRYGDYAGIGPGAHGRMTLGGQRHATAGHRAPALWLQAVEEQGSGEVSRETLRRAEEAEEYLLMALRTREGVDADRYAALAGHPLPRARIDDLSEFGLLEMHDGRLRATRDGRLLLNRLIVELSETP</sequence>
<dbReference type="NCBIfam" id="TIGR00539">
    <property type="entry name" value="hemN_rel"/>
    <property type="match status" value="1"/>
</dbReference>
<dbReference type="GO" id="GO:0051539">
    <property type="term" value="F:4 iron, 4 sulfur cluster binding"/>
    <property type="evidence" value="ECO:0007669"/>
    <property type="project" value="UniProtKB-UniRule"/>
</dbReference>
<protein>
    <recommendedName>
        <fullName evidence="2">Heme chaperone HemW</fullName>
    </recommendedName>
</protein>
<accession>A0A1N7MAP7</accession>
<gene>
    <name evidence="4" type="ORF">SAMN05421795_106138</name>
</gene>
<dbReference type="SMART" id="SM00729">
    <property type="entry name" value="Elp3"/>
    <property type="match status" value="1"/>
</dbReference>
<dbReference type="SFLD" id="SFLDS00029">
    <property type="entry name" value="Radical_SAM"/>
    <property type="match status" value="2"/>
</dbReference>
<dbReference type="PANTHER" id="PTHR13932:SF5">
    <property type="entry name" value="RADICAL S-ADENOSYL METHIONINE DOMAIN-CONTAINING PROTEIN 1, MITOCHONDRIAL"/>
    <property type="match status" value="1"/>
</dbReference>
<dbReference type="GO" id="GO:0006779">
    <property type="term" value="P:porphyrin-containing compound biosynthetic process"/>
    <property type="evidence" value="ECO:0007669"/>
    <property type="project" value="InterPro"/>
</dbReference>
<evidence type="ECO:0000256" key="1">
    <source>
        <dbReference type="ARBA" id="ARBA00006100"/>
    </source>
</evidence>
<keyword evidence="2" id="KW-0143">Chaperone</keyword>
<keyword evidence="2" id="KW-0479">Metal-binding</keyword>
<dbReference type="InterPro" id="IPR034505">
    <property type="entry name" value="Coproporphyrinogen-III_oxidase"/>
</dbReference>
<dbReference type="GO" id="GO:0046872">
    <property type="term" value="F:metal ion binding"/>
    <property type="evidence" value="ECO:0007669"/>
    <property type="project" value="UniProtKB-UniRule"/>
</dbReference>
<feature type="domain" description="Radical SAM core" evidence="3">
    <location>
        <begin position="3"/>
        <end position="239"/>
    </location>
</feature>
<dbReference type="InterPro" id="IPR004559">
    <property type="entry name" value="HemW-like"/>
</dbReference>
<keyword evidence="2" id="KW-0963">Cytoplasm</keyword>
<dbReference type="SFLD" id="SFLDF00288">
    <property type="entry name" value="HemN-like__clustered_with_nucl"/>
    <property type="match status" value="1"/>
</dbReference>
<dbReference type="SFLD" id="SFLDG01065">
    <property type="entry name" value="anaerobic_coproporphyrinogen-I"/>
    <property type="match status" value="2"/>
</dbReference>
<organism evidence="4 5">
    <name type="scientific">Phaeovulum vinaykumarii</name>
    <dbReference type="NCBI Taxonomy" id="407234"/>
    <lineage>
        <taxon>Bacteria</taxon>
        <taxon>Pseudomonadati</taxon>
        <taxon>Pseudomonadota</taxon>
        <taxon>Alphaproteobacteria</taxon>
        <taxon>Rhodobacterales</taxon>
        <taxon>Paracoccaceae</taxon>
        <taxon>Phaeovulum</taxon>
    </lineage>
</organism>
<dbReference type="InterPro" id="IPR058240">
    <property type="entry name" value="rSAM_sf"/>
</dbReference>
<evidence type="ECO:0000259" key="3">
    <source>
        <dbReference type="PROSITE" id="PS51918"/>
    </source>
</evidence>
<dbReference type="InterPro" id="IPR010723">
    <property type="entry name" value="HemN_C"/>
</dbReference>
<comment type="similarity">
    <text evidence="1">Belongs to the anaerobic coproporphyrinogen-III oxidase family. HemW subfamily.</text>
</comment>
<evidence type="ECO:0000256" key="2">
    <source>
        <dbReference type="RuleBase" id="RU364116"/>
    </source>
</evidence>
<evidence type="ECO:0000313" key="4">
    <source>
        <dbReference type="EMBL" id="SIS83137.1"/>
    </source>
</evidence>
<dbReference type="Proteomes" id="UP000186098">
    <property type="component" value="Unassembled WGS sequence"/>
</dbReference>
<evidence type="ECO:0000313" key="5">
    <source>
        <dbReference type="Proteomes" id="UP000186098"/>
    </source>
</evidence>
<dbReference type="InterPro" id="IPR006638">
    <property type="entry name" value="Elp3/MiaA/NifB-like_rSAM"/>
</dbReference>
<proteinExistence type="inferred from homology"/>
<keyword evidence="2" id="KW-0004">4Fe-4S</keyword>
<dbReference type="EMBL" id="FTOM01000006">
    <property type="protein sequence ID" value="SIS83137.1"/>
    <property type="molecule type" value="Genomic_DNA"/>
</dbReference>
<keyword evidence="2" id="KW-0411">Iron-sulfur</keyword>
<dbReference type="AlphaFoldDB" id="A0A1N7MAP7"/>
<dbReference type="GO" id="GO:0005737">
    <property type="term" value="C:cytoplasm"/>
    <property type="evidence" value="ECO:0007669"/>
    <property type="project" value="UniProtKB-SubCell"/>
</dbReference>
<dbReference type="STRING" id="407234.SAMN05421795_106138"/>
<keyword evidence="2" id="KW-0408">Iron</keyword>
<comment type="subcellular location">
    <subcellularLocation>
        <location evidence="2">Cytoplasm</location>
    </subcellularLocation>
</comment>
<dbReference type="SFLD" id="SFLDF00562">
    <property type="entry name" value="HemN-like__clustered_with_heat"/>
    <property type="match status" value="1"/>
</dbReference>
<keyword evidence="5" id="KW-1185">Reference proteome</keyword>
<keyword evidence="2" id="KW-0349">Heme</keyword>
<dbReference type="RefSeq" id="WP_076366544.1">
    <property type="nucleotide sequence ID" value="NZ_FTOM01000006.1"/>
</dbReference>
<reference evidence="5" key="1">
    <citation type="submission" date="2017-01" db="EMBL/GenBank/DDBJ databases">
        <authorList>
            <person name="Varghese N."/>
            <person name="Submissions S."/>
        </authorList>
    </citation>
    <scope>NUCLEOTIDE SEQUENCE [LARGE SCALE GENOMIC DNA]</scope>
    <source>
        <strain evidence="5">DSM 18714</strain>
    </source>
</reference>
<dbReference type="PANTHER" id="PTHR13932">
    <property type="entry name" value="COPROPORPHYRINIGEN III OXIDASE"/>
    <property type="match status" value="1"/>
</dbReference>
<dbReference type="InterPro" id="IPR007197">
    <property type="entry name" value="rSAM"/>
</dbReference>
<dbReference type="OrthoDB" id="9808022at2"/>
<dbReference type="PROSITE" id="PS51918">
    <property type="entry name" value="RADICAL_SAM"/>
    <property type="match status" value="1"/>
</dbReference>
<dbReference type="Pfam" id="PF06969">
    <property type="entry name" value="HemN_C"/>
    <property type="match status" value="1"/>
</dbReference>
<dbReference type="Gene3D" id="3.30.750.200">
    <property type="match status" value="1"/>
</dbReference>
<dbReference type="Pfam" id="PF04055">
    <property type="entry name" value="Radical_SAM"/>
    <property type="match status" value="1"/>
</dbReference>
<dbReference type="GO" id="GO:0004109">
    <property type="term" value="F:coproporphyrinogen oxidase activity"/>
    <property type="evidence" value="ECO:0007669"/>
    <property type="project" value="InterPro"/>
</dbReference>